<protein>
    <submittedName>
        <fullName evidence="2">Uncharacterized protein</fullName>
    </submittedName>
</protein>
<feature type="compositionally biased region" description="Low complexity" evidence="1">
    <location>
        <begin position="1146"/>
        <end position="1157"/>
    </location>
</feature>
<feature type="compositionally biased region" description="Basic and acidic residues" evidence="1">
    <location>
        <begin position="667"/>
        <end position="705"/>
    </location>
</feature>
<feature type="region of interest" description="Disordered" evidence="1">
    <location>
        <begin position="799"/>
        <end position="830"/>
    </location>
</feature>
<proteinExistence type="predicted"/>
<feature type="compositionally biased region" description="Low complexity" evidence="1">
    <location>
        <begin position="482"/>
        <end position="496"/>
    </location>
</feature>
<evidence type="ECO:0000313" key="3">
    <source>
        <dbReference type="Proteomes" id="UP000663853"/>
    </source>
</evidence>
<feature type="region of interest" description="Disordered" evidence="1">
    <location>
        <begin position="650"/>
        <end position="786"/>
    </location>
</feature>
<evidence type="ECO:0000256" key="1">
    <source>
        <dbReference type="SAM" id="MobiDB-lite"/>
    </source>
</evidence>
<gene>
    <name evidence="2" type="ORF">RDB_LOCUS22395</name>
</gene>
<feature type="region of interest" description="Disordered" evidence="1">
    <location>
        <begin position="1817"/>
        <end position="1848"/>
    </location>
</feature>
<feature type="compositionally biased region" description="Low complexity" evidence="1">
    <location>
        <begin position="939"/>
        <end position="956"/>
    </location>
</feature>
<feature type="region of interest" description="Disordered" evidence="1">
    <location>
        <begin position="343"/>
        <end position="381"/>
    </location>
</feature>
<feature type="compositionally biased region" description="Pro residues" evidence="1">
    <location>
        <begin position="1343"/>
        <end position="1357"/>
    </location>
</feature>
<sequence length="1860" mass="198699">MPAAKPGRQEVMNAGPHHAKLRVTAQVASSAYVAGSEISGKMDVECRAEKGLGLGTLMVELMAFQELNSRDHAATSTFIHTRRVFQGPGLPPSNAVLPEDEKGRFPPHHFPARRGITSFFFRFPLPLTSPASVDFGSGLAKIRYEIRASASVAWKGERRLVTDSQEVQVVESAMQEVESAGTVVGESGKIWVQGKVLGGAVIAGQTCCVELHVKNHSPRKTTGVNVTLQRMLHLDNPPPQHANLILSDTLVTAAFHSAEYCCPPGLEGVAKLVINIPRTARTVKGGSRESGEAGGDKAIPALFDIRGSVNVRLCMGVGTKDLELNLPVVISHPSALAVEAQGLGAPNQDPSQMRANSPLYHPSHTPFPPSQSPVQSQPTGYSSYPLAASPTFPYTQLYFPPPSPQLPHILNQFPAPPTSPGLPMSPVLLMSPGHPMSPVLPMSPVHHMSPVLPMTPGPPMSPDRSVSPMLPYPHSMSPVHAYQSQPPSQQPQVYSPPRSPVRPGTPRSPQSPRRALPQPPQRKPQAKPKGPAPKPPPLPPRPTSAEPHVHEVGVDLPPANGTPLSPSAGRIQAATEVPDPVEGKGTRASRISEHLKMSSRTRSVSPTGRRFPGPQARPAPIEPPPPELVADIEPGVLSPRPMHTVLAEVMDRTGSADGGVTKAQVQDLERMAAEDEAEKASIRSAKEAQPMDRRSPERSPGKSDRQSQPPPGPRGGRGSRSPGRALPQLPPRAGDQPQNAPPASQIGSSNEPPASPKKLPHSASAPAVTSKINHPPAPIVKPLQPVSTGLTALERRLTVRLEQPPLPSVPARKPVQKPERPVSPQEPAIDWGEIARIGKLKSFASTNKRPTIPAFTVPEIPPASFVKPKPTVVRKPVPSVHEDEDLPILPGHRTPASSHPPSPHNASIPVAEVKPLVRYELTDGPMPKAVTESEPPRSLPSVAQSPVQSPSRPSAQLTNQPPARPASFPDAPQPSQESHGKASGSPSRPKPGSRPVSFQSAVPVHMAPSDSHPPSPRATTSPMAEVKPLVRYELSDNPVPKTPSQPGTPKSTTSAVQLSSQPSVQPTRVPVQRASMPIPPRPPRDQFSQPASTPPQSRPTSRPASVVAASSPATESKPLVRYELTDNAVPQPSPRPKVPGSVSTSVQIPVQAPIQQPKTQATFWPRPVGRPQSVAAPPQAHAPRGSRHTAFAVSSSPVIETQPLGPSDLAYEPISFTPVEPEAPYTTRDIPQSPVRSPPNLVSTSQLPREDLGQPTTSPTRPKPEPRSQRWGPTASPTIPDHVPRYQLTDGPVSRAPVRYQLEDPPVSKPPTASPASVPVSGPEAILTSHRANLRPVSSAKLPPQPVARPRTPPSPIPAASIPLPQSPTKPVAPSRAAAASRPAPPPFPRIEDRVTDPVPSPSAQPTSPKRRDPSPRRPRPQDPPAHPVRPAIPTEDDVFGGEHRMISNPQRARAESQAAQKAKYFESLAAVKRNNSPEKPQPGPQDARQILQPHQANTAQPNVGTRHAQVQIQSPTRMAPNRPAPLPSEIPAPRLIHSPQAIHASPILNHNLPLRSPSPIFMANPVPPTPPTARSLIPVTSSGFEVPAVLPGLNARERADAALREAELFRLKREAITRVPMWLGNEYTPQAPPPTKAVRSFNAMDLPPQSYWDIQQPGQEEPSMAELLSRESTPVSRAAYDPQLKHPRPRPVSSKPPPALLPSDKELMDKHNVQQSARGGRGGQVTAVTSIWENGKGDPAPVPAPEWKPQGKRYTAPMGMFGITAKGISPDERTGPGMIKSTSVPAMVHTSQAAPVLSSAASLARPIGSRSARTRMMPFAPSIPESQSDDTLTRKTSQSSDNIPVGQARLKELIGKYQS</sequence>
<feature type="compositionally biased region" description="Low complexity" evidence="1">
    <location>
        <begin position="1098"/>
        <end position="1113"/>
    </location>
</feature>
<evidence type="ECO:0000313" key="2">
    <source>
        <dbReference type="EMBL" id="CAE6429818.1"/>
    </source>
</evidence>
<accession>A0A8H3AHI1</accession>
<feature type="compositionally biased region" description="Basic and acidic residues" evidence="1">
    <location>
        <begin position="581"/>
        <end position="596"/>
    </location>
</feature>
<dbReference type="InterPro" id="IPR014752">
    <property type="entry name" value="Arrestin-like_C"/>
</dbReference>
<feature type="compositionally biased region" description="Low complexity" evidence="1">
    <location>
        <begin position="507"/>
        <end position="516"/>
    </location>
</feature>
<dbReference type="Proteomes" id="UP000663853">
    <property type="component" value="Unassembled WGS sequence"/>
</dbReference>
<feature type="compositionally biased region" description="Low complexity" evidence="1">
    <location>
        <begin position="1314"/>
        <end position="1325"/>
    </location>
</feature>
<feature type="compositionally biased region" description="Low complexity" evidence="1">
    <location>
        <begin position="1373"/>
        <end position="1382"/>
    </location>
</feature>
<name>A0A8H3AHI1_9AGAM</name>
<organism evidence="2 3">
    <name type="scientific">Rhizoctonia solani</name>
    <dbReference type="NCBI Taxonomy" id="456999"/>
    <lineage>
        <taxon>Eukaryota</taxon>
        <taxon>Fungi</taxon>
        <taxon>Dikarya</taxon>
        <taxon>Basidiomycota</taxon>
        <taxon>Agaricomycotina</taxon>
        <taxon>Agaricomycetes</taxon>
        <taxon>Cantharellales</taxon>
        <taxon>Ceratobasidiaceae</taxon>
        <taxon>Rhizoctonia</taxon>
    </lineage>
</organism>
<feature type="compositionally biased region" description="Polar residues" evidence="1">
    <location>
        <begin position="1493"/>
        <end position="1504"/>
    </location>
</feature>
<feature type="compositionally biased region" description="Polar residues" evidence="1">
    <location>
        <begin position="1825"/>
        <end position="1843"/>
    </location>
</feature>
<dbReference type="Gene3D" id="2.60.40.640">
    <property type="match status" value="1"/>
</dbReference>
<comment type="caution">
    <text evidence="2">The sequence shown here is derived from an EMBL/GenBank/DDBJ whole genome shotgun (WGS) entry which is preliminary data.</text>
</comment>
<dbReference type="EMBL" id="CAJMXA010000413">
    <property type="protein sequence ID" value="CAE6429818.1"/>
    <property type="molecule type" value="Genomic_DNA"/>
</dbReference>
<feature type="compositionally biased region" description="Pro residues" evidence="1">
    <location>
        <begin position="615"/>
        <end position="627"/>
    </location>
</feature>
<feature type="region of interest" description="Disordered" evidence="1">
    <location>
        <begin position="852"/>
        <end position="1504"/>
    </location>
</feature>
<reference evidence="2" key="1">
    <citation type="submission" date="2021-01" db="EMBL/GenBank/DDBJ databases">
        <authorList>
            <person name="Kaushik A."/>
        </authorList>
    </citation>
    <scope>NUCLEOTIDE SEQUENCE</scope>
    <source>
        <strain evidence="2">AG6-10EEA</strain>
    </source>
</reference>
<feature type="compositionally biased region" description="Low complexity" evidence="1">
    <location>
        <begin position="866"/>
        <end position="878"/>
    </location>
</feature>
<feature type="compositionally biased region" description="Polar residues" evidence="1">
    <location>
        <begin position="1042"/>
        <end position="1066"/>
    </location>
</feature>
<feature type="compositionally biased region" description="Pro residues" evidence="1">
    <location>
        <begin position="530"/>
        <end position="542"/>
    </location>
</feature>
<feature type="compositionally biased region" description="Polar residues" evidence="1">
    <location>
        <begin position="736"/>
        <end position="752"/>
    </location>
</feature>
<feature type="region of interest" description="Disordered" evidence="1">
    <location>
        <begin position="1655"/>
        <end position="1706"/>
    </location>
</feature>
<feature type="region of interest" description="Disordered" evidence="1">
    <location>
        <begin position="454"/>
        <end position="634"/>
    </location>
</feature>